<accession>A0A6S6SP02</accession>
<dbReference type="GO" id="GO:0006281">
    <property type="term" value="P:DNA repair"/>
    <property type="evidence" value="ECO:0007669"/>
    <property type="project" value="UniProtKB-KW"/>
</dbReference>
<reference evidence="8" key="1">
    <citation type="submission" date="2020-01" db="EMBL/GenBank/DDBJ databases">
        <authorList>
            <person name="Meier V. D."/>
            <person name="Meier V D."/>
        </authorList>
    </citation>
    <scope>NUCLEOTIDE SEQUENCE</scope>
    <source>
        <strain evidence="8">HLG_WM_MAG_05</strain>
    </source>
</reference>
<proteinExistence type="predicted"/>
<dbReference type="GO" id="GO:0005524">
    <property type="term" value="F:ATP binding"/>
    <property type="evidence" value="ECO:0007669"/>
    <property type="project" value="InterPro"/>
</dbReference>
<dbReference type="GO" id="GO:0006310">
    <property type="term" value="P:DNA recombination"/>
    <property type="evidence" value="ECO:0007669"/>
    <property type="project" value="InterPro"/>
</dbReference>
<dbReference type="InterPro" id="IPR029319">
    <property type="entry name" value="DNA_ligase_OB"/>
</dbReference>
<dbReference type="InterPro" id="IPR050326">
    <property type="entry name" value="NAD_dep_DNA_ligaseB"/>
</dbReference>
<evidence type="ECO:0000313" key="8">
    <source>
        <dbReference type="EMBL" id="CAA6804378.1"/>
    </source>
</evidence>
<dbReference type="AlphaFoldDB" id="A0A6S6SP02"/>
<dbReference type="CDD" id="cd07896">
    <property type="entry name" value="Adenylation_kDNA_ligase_like"/>
    <property type="match status" value="1"/>
</dbReference>
<evidence type="ECO:0000256" key="5">
    <source>
        <dbReference type="ARBA" id="ARBA00023204"/>
    </source>
</evidence>
<comment type="cofactor">
    <cofactor evidence="1">
        <name>a divalent metal cation</name>
        <dbReference type="ChEBI" id="CHEBI:60240"/>
    </cofactor>
</comment>
<dbReference type="SUPFAM" id="SSF56091">
    <property type="entry name" value="DNA ligase/mRNA capping enzyme, catalytic domain"/>
    <property type="match status" value="1"/>
</dbReference>
<dbReference type="PROSITE" id="PS50160">
    <property type="entry name" value="DNA_LIGASE_A3"/>
    <property type="match status" value="1"/>
</dbReference>
<comment type="catalytic activity">
    <reaction evidence="6">
        <text>ATP + (deoxyribonucleotide)n-3'-hydroxyl + 5'-phospho-(deoxyribonucleotide)m = (deoxyribonucleotide)n+m + AMP + diphosphate.</text>
        <dbReference type="EC" id="6.5.1.1"/>
    </reaction>
</comment>
<dbReference type="Pfam" id="PF01068">
    <property type="entry name" value="DNA_ligase_A_M"/>
    <property type="match status" value="1"/>
</dbReference>
<sequence>MSEKLDGVRAYWNGKALMSRNGKVFSAPDWFVKDLPPFEIDGELWTKRADFETVISIVNRQNPHDGWKHISYQIFEVPNQKGGLLERLNVLEKWLAKNPNKFINIIPQTVCKGSEHLKAVLDEVESKGAEGLVVRNPDALYVGKRSKNALKVKSFQDDECVVNGYTKGKGKFEGLVGALLCEWQGRTLKIGSGLSLEDRKVPPLLDTNITFKYNGLTKYGNPKFPVFLRER</sequence>
<dbReference type="PANTHER" id="PTHR47810:SF1">
    <property type="entry name" value="DNA LIGASE B"/>
    <property type="match status" value="1"/>
</dbReference>
<dbReference type="Gene3D" id="3.30.1490.70">
    <property type="match status" value="1"/>
</dbReference>
<dbReference type="InterPro" id="IPR012310">
    <property type="entry name" value="DNA_ligase_ATP-dep_cent"/>
</dbReference>
<evidence type="ECO:0000256" key="6">
    <source>
        <dbReference type="ARBA" id="ARBA00034003"/>
    </source>
</evidence>
<keyword evidence="2 8" id="KW-0436">Ligase</keyword>
<dbReference type="Gene3D" id="3.30.470.30">
    <property type="entry name" value="DNA ligase/mRNA capping enzyme"/>
    <property type="match status" value="1"/>
</dbReference>
<dbReference type="SUPFAM" id="SSF50249">
    <property type="entry name" value="Nucleic acid-binding proteins"/>
    <property type="match status" value="1"/>
</dbReference>
<evidence type="ECO:0000256" key="1">
    <source>
        <dbReference type="ARBA" id="ARBA00001968"/>
    </source>
</evidence>
<evidence type="ECO:0000256" key="3">
    <source>
        <dbReference type="ARBA" id="ARBA00022705"/>
    </source>
</evidence>
<gene>
    <name evidence="8" type="ORF">HELGO_WM11838</name>
</gene>
<dbReference type="GO" id="GO:0003910">
    <property type="term" value="F:DNA ligase (ATP) activity"/>
    <property type="evidence" value="ECO:0007669"/>
    <property type="project" value="UniProtKB-EC"/>
</dbReference>
<keyword evidence="5" id="KW-0234">DNA repair</keyword>
<dbReference type="CDD" id="cd08041">
    <property type="entry name" value="OBF_kDNA_ligase_like"/>
    <property type="match status" value="1"/>
</dbReference>
<keyword evidence="3" id="KW-0235">DNA replication</keyword>
<name>A0A6S6SP02_9BACT</name>
<dbReference type="InterPro" id="IPR012340">
    <property type="entry name" value="NA-bd_OB-fold"/>
</dbReference>
<protein>
    <submittedName>
        <fullName evidence="8">DNA ligase (ATP) (EC)</fullName>
        <ecNumber evidence="8">6.5.1.1</ecNumber>
    </submittedName>
</protein>
<keyword evidence="4" id="KW-0227">DNA damage</keyword>
<dbReference type="EC" id="6.5.1.1" evidence="8"/>
<dbReference type="PANTHER" id="PTHR47810">
    <property type="entry name" value="DNA LIGASE"/>
    <property type="match status" value="1"/>
</dbReference>
<evidence type="ECO:0000259" key="7">
    <source>
        <dbReference type="PROSITE" id="PS50160"/>
    </source>
</evidence>
<dbReference type="Gene3D" id="2.40.50.140">
    <property type="entry name" value="Nucleic acid-binding proteins"/>
    <property type="match status" value="1"/>
</dbReference>
<organism evidence="8">
    <name type="scientific">uncultured Sulfurovum sp</name>
    <dbReference type="NCBI Taxonomy" id="269237"/>
    <lineage>
        <taxon>Bacteria</taxon>
        <taxon>Pseudomonadati</taxon>
        <taxon>Campylobacterota</taxon>
        <taxon>Epsilonproteobacteria</taxon>
        <taxon>Campylobacterales</taxon>
        <taxon>Sulfurovaceae</taxon>
        <taxon>Sulfurovum</taxon>
        <taxon>environmental samples</taxon>
    </lineage>
</organism>
<dbReference type="NCBIfam" id="NF006592">
    <property type="entry name" value="PRK09125.1"/>
    <property type="match status" value="1"/>
</dbReference>
<dbReference type="Pfam" id="PF14743">
    <property type="entry name" value="DNA_ligase_OB_2"/>
    <property type="match status" value="1"/>
</dbReference>
<evidence type="ECO:0000256" key="2">
    <source>
        <dbReference type="ARBA" id="ARBA00022598"/>
    </source>
</evidence>
<evidence type="ECO:0000256" key="4">
    <source>
        <dbReference type="ARBA" id="ARBA00022763"/>
    </source>
</evidence>
<dbReference type="GO" id="GO:0006260">
    <property type="term" value="P:DNA replication"/>
    <property type="evidence" value="ECO:0007669"/>
    <property type="project" value="UniProtKB-KW"/>
</dbReference>
<dbReference type="EMBL" id="CACVAU010000014">
    <property type="protein sequence ID" value="CAA6804378.1"/>
    <property type="molecule type" value="Genomic_DNA"/>
</dbReference>
<feature type="domain" description="ATP-dependent DNA ligase family profile" evidence="7">
    <location>
        <begin position="84"/>
        <end position="181"/>
    </location>
</feature>